<dbReference type="STRING" id="268505.A0A2A9P4K9"/>
<reference evidence="1 2" key="1">
    <citation type="journal article" date="2015" name="BMC Genomics">
        <title>Gene expression during zombie ant biting behavior reflects the complexity underlying fungal parasitic behavioral manipulation.</title>
        <authorList>
            <person name="de Bekker C."/>
            <person name="Ohm R.A."/>
            <person name="Loreto R.G."/>
            <person name="Sebastian A."/>
            <person name="Albert I."/>
            <person name="Merrow M."/>
            <person name="Brachmann A."/>
            <person name="Hughes D.P."/>
        </authorList>
    </citation>
    <scope>NUCLEOTIDE SEQUENCE [LARGE SCALE GENOMIC DNA]</scope>
    <source>
        <strain evidence="1 2">SC16a</strain>
    </source>
</reference>
<sequence>MNRPATCLGPRRDYYPTTPTSAAGRSRFRFHDGFGPAIQLTDRAIGAWSEHIGEFYKAIRHFVTRHAGEADCGGAALQVGALWPVLLAIYHPLSEHEATSYLDFHLRNETSKACVVTRVVVDYVVNRVWVAGAWTGSDTKTTYELMELERELDTATGQSSTARQPLLNQQASLIGHIMKKEQGTAWHRHKMEDVSRQLQMTLQPLLNRFINHGEARRDLDRVAELAWELSSKMLTSRLTFDFRFPDIGARYSSQSMLPIWPRLDPAELQTKHWRVAFVTTPVITCRNDTGAGISAHSVALADVFCMQ</sequence>
<gene>
    <name evidence="1" type="ORF">XA68_17424</name>
</gene>
<proteinExistence type="predicted"/>
<dbReference type="EMBL" id="LAZP02000720">
    <property type="protein sequence ID" value="PFH55907.1"/>
    <property type="molecule type" value="Genomic_DNA"/>
</dbReference>
<name>A0A2A9P4K9_OPHUN</name>
<dbReference type="OrthoDB" id="4203839at2759"/>
<evidence type="ECO:0000313" key="2">
    <source>
        <dbReference type="Proteomes" id="UP000037136"/>
    </source>
</evidence>
<evidence type="ECO:0000313" key="1">
    <source>
        <dbReference type="EMBL" id="PFH55907.1"/>
    </source>
</evidence>
<keyword evidence="2" id="KW-1185">Reference proteome</keyword>
<organism evidence="1 2">
    <name type="scientific">Ophiocordyceps unilateralis</name>
    <name type="common">Zombie-ant fungus</name>
    <name type="synonym">Torrubia unilateralis</name>
    <dbReference type="NCBI Taxonomy" id="268505"/>
    <lineage>
        <taxon>Eukaryota</taxon>
        <taxon>Fungi</taxon>
        <taxon>Dikarya</taxon>
        <taxon>Ascomycota</taxon>
        <taxon>Pezizomycotina</taxon>
        <taxon>Sordariomycetes</taxon>
        <taxon>Hypocreomycetidae</taxon>
        <taxon>Hypocreales</taxon>
        <taxon>Ophiocordycipitaceae</taxon>
        <taxon>Ophiocordyceps</taxon>
    </lineage>
</organism>
<dbReference type="AlphaFoldDB" id="A0A2A9P4K9"/>
<reference evidence="1 2" key="2">
    <citation type="journal article" date="2017" name="Sci. Rep.">
        <title>Ant-infecting Ophiocordyceps genomes reveal a high diversity of potential behavioral manipulation genes and a possible major role for enterotoxins.</title>
        <authorList>
            <person name="de Bekker C."/>
            <person name="Ohm R.A."/>
            <person name="Evans H.C."/>
            <person name="Brachmann A."/>
            <person name="Hughes D.P."/>
        </authorList>
    </citation>
    <scope>NUCLEOTIDE SEQUENCE [LARGE SCALE GENOMIC DNA]</scope>
    <source>
        <strain evidence="1 2">SC16a</strain>
    </source>
</reference>
<accession>A0A2A9P4K9</accession>
<dbReference type="Proteomes" id="UP000037136">
    <property type="component" value="Unassembled WGS sequence"/>
</dbReference>
<comment type="caution">
    <text evidence="1">The sequence shown here is derived from an EMBL/GenBank/DDBJ whole genome shotgun (WGS) entry which is preliminary data.</text>
</comment>
<protein>
    <submittedName>
        <fullName evidence="1">Uncharacterized protein</fullName>
    </submittedName>
</protein>